<evidence type="ECO:0000256" key="2">
    <source>
        <dbReference type="ARBA" id="ARBA00007581"/>
    </source>
</evidence>
<gene>
    <name evidence="7" type="ORF">Aam_035_025</name>
</gene>
<dbReference type="InterPro" id="IPR004183">
    <property type="entry name" value="Xdiol_dOase_suB"/>
</dbReference>
<keyword evidence="8" id="KW-1185">Reference proteome</keyword>
<evidence type="ECO:0000259" key="6">
    <source>
        <dbReference type="Pfam" id="PF02900"/>
    </source>
</evidence>
<feature type="domain" description="Extradiol ring-cleavage dioxygenase class III enzyme subunit B" evidence="6">
    <location>
        <begin position="22"/>
        <end position="240"/>
    </location>
</feature>
<name>A0A0D6PFM6_9PROT</name>
<sequence length="248" mass="27181">MTILQDTPARHFLQSLGTLLPRPKAILAVSAHWETNIPTVSNPAANETIHDFYGFPPELYAQHYTPPVAHGLAGRLAALLGEAGLPCSTDHARGLDHGAWVPLKLAYPEADIPVIQLSVQTERGTRHHIALGTALRKLREEGTLIFCSGTFTHDLRRFRGGRPALDAPETQDVTDFSTWMNAKIMAGDLAALADYRRLAPYAAEEHPTEEHLLPLHVALGAAGPTIQPERLHSSVEYGFMRMDAYAFA</sequence>
<accession>A0A0D6PFM6</accession>
<keyword evidence="4" id="KW-0862">Zinc</keyword>
<reference evidence="7 8" key="1">
    <citation type="submission" date="2012-11" db="EMBL/GenBank/DDBJ databases">
        <title>Whole genome sequence of Acidocella aminolytica 101 = DSM 11237.</title>
        <authorList>
            <person name="Azuma Y."/>
            <person name="Higashiura N."/>
            <person name="Hirakawa H."/>
            <person name="Matsushita K."/>
        </authorList>
    </citation>
    <scope>NUCLEOTIDE SEQUENCE [LARGE SCALE GENOMIC DNA]</scope>
    <source>
        <strain evidence="8">101 / DSM 11237</strain>
    </source>
</reference>
<dbReference type="PIRSF" id="PIRSF006157">
    <property type="entry name" value="Doxgns_DODA"/>
    <property type="match status" value="1"/>
</dbReference>
<comment type="caution">
    <text evidence="7">The sequence shown here is derived from an EMBL/GenBank/DDBJ whole genome shotgun (WGS) entry which is preliminary data.</text>
</comment>
<dbReference type="Proteomes" id="UP000032668">
    <property type="component" value="Unassembled WGS sequence"/>
</dbReference>
<dbReference type="GO" id="GO:0008270">
    <property type="term" value="F:zinc ion binding"/>
    <property type="evidence" value="ECO:0007669"/>
    <property type="project" value="InterPro"/>
</dbReference>
<protein>
    <submittedName>
        <fullName evidence="7">Aromatic ring-opening dioxygenase catalytic subunit LigB</fullName>
    </submittedName>
</protein>
<dbReference type="STRING" id="1120923.SAMN02746095_02071"/>
<evidence type="ECO:0000313" key="7">
    <source>
        <dbReference type="EMBL" id="GAN80018.1"/>
    </source>
</evidence>
<dbReference type="Pfam" id="PF02900">
    <property type="entry name" value="LigB"/>
    <property type="match status" value="1"/>
</dbReference>
<keyword evidence="3" id="KW-0479">Metal-binding</keyword>
<dbReference type="GO" id="GO:0008198">
    <property type="term" value="F:ferrous iron binding"/>
    <property type="evidence" value="ECO:0007669"/>
    <property type="project" value="InterPro"/>
</dbReference>
<evidence type="ECO:0000256" key="5">
    <source>
        <dbReference type="ARBA" id="ARBA00023002"/>
    </source>
</evidence>
<dbReference type="GO" id="GO:0016702">
    <property type="term" value="F:oxidoreductase activity, acting on single donors with incorporation of molecular oxygen, incorporation of two atoms of oxygen"/>
    <property type="evidence" value="ECO:0007669"/>
    <property type="project" value="UniProtKB-ARBA"/>
</dbReference>
<dbReference type="SUPFAM" id="SSF53213">
    <property type="entry name" value="LigB-like"/>
    <property type="match status" value="1"/>
</dbReference>
<organism evidence="7 8">
    <name type="scientific">Acidocella aminolytica 101 = DSM 11237</name>
    <dbReference type="NCBI Taxonomy" id="1120923"/>
    <lineage>
        <taxon>Bacteria</taxon>
        <taxon>Pseudomonadati</taxon>
        <taxon>Pseudomonadota</taxon>
        <taxon>Alphaproteobacteria</taxon>
        <taxon>Acetobacterales</taxon>
        <taxon>Acidocellaceae</taxon>
        <taxon>Acidocella</taxon>
    </lineage>
</organism>
<evidence type="ECO:0000313" key="8">
    <source>
        <dbReference type="Proteomes" id="UP000032668"/>
    </source>
</evidence>
<dbReference type="CDD" id="cd07363">
    <property type="entry name" value="45_DOPA_Dioxygenase"/>
    <property type="match status" value="1"/>
</dbReference>
<comment type="similarity">
    <text evidence="2">Belongs to the DODA-type extradiol aromatic ring-opening dioxygenase family.</text>
</comment>
<dbReference type="InterPro" id="IPR014436">
    <property type="entry name" value="Extradiol_dOase_DODA"/>
</dbReference>
<keyword evidence="5" id="KW-0560">Oxidoreductase</keyword>
<comment type="cofactor">
    <cofactor evidence="1">
        <name>Zn(2+)</name>
        <dbReference type="ChEBI" id="CHEBI:29105"/>
    </cofactor>
</comment>
<keyword evidence="7" id="KW-0223">Dioxygenase</keyword>
<evidence type="ECO:0000256" key="1">
    <source>
        <dbReference type="ARBA" id="ARBA00001947"/>
    </source>
</evidence>
<proteinExistence type="inferred from homology"/>
<dbReference type="PANTHER" id="PTHR30096">
    <property type="entry name" value="4,5-DOPA DIOXYGENASE EXTRADIOL-LIKE PROTEIN"/>
    <property type="match status" value="1"/>
</dbReference>
<dbReference type="Gene3D" id="3.40.830.10">
    <property type="entry name" value="LigB-like"/>
    <property type="match status" value="1"/>
</dbReference>
<dbReference type="PANTHER" id="PTHR30096:SF0">
    <property type="entry name" value="4,5-DOPA DIOXYGENASE EXTRADIOL-LIKE PROTEIN"/>
    <property type="match status" value="1"/>
</dbReference>
<evidence type="ECO:0000256" key="3">
    <source>
        <dbReference type="ARBA" id="ARBA00022723"/>
    </source>
</evidence>
<evidence type="ECO:0000256" key="4">
    <source>
        <dbReference type="ARBA" id="ARBA00022833"/>
    </source>
</evidence>
<dbReference type="EMBL" id="BANC01000035">
    <property type="protein sequence ID" value="GAN80018.1"/>
    <property type="molecule type" value="Genomic_DNA"/>
</dbReference>
<dbReference type="AlphaFoldDB" id="A0A0D6PFM6"/>